<dbReference type="Proteomes" id="UP000092600">
    <property type="component" value="Unassembled WGS sequence"/>
</dbReference>
<name>A0A199UCW0_ANACO</name>
<reference evidence="2 3" key="1">
    <citation type="journal article" date="2016" name="DNA Res.">
        <title>The draft genome of MD-2 pineapple using hybrid error correction of long reads.</title>
        <authorList>
            <person name="Redwan R.M."/>
            <person name="Saidin A."/>
            <person name="Kumar S.V."/>
        </authorList>
    </citation>
    <scope>NUCLEOTIDE SEQUENCE [LARGE SCALE GENOMIC DNA]</scope>
    <source>
        <strain evidence="3">cv. MD2</strain>
        <tissue evidence="2">Leaf</tissue>
    </source>
</reference>
<sequence>MLLGAEKRRKEAEEVSPSSRSDPSSPCRKPMKGVCDECKDVDMVSSTSLETSITHRSRDPRLDLRTRTFRFGEHSVQFRVPQGSEP</sequence>
<dbReference type="AlphaFoldDB" id="A0A199UCW0"/>
<feature type="compositionally biased region" description="Basic and acidic residues" evidence="1">
    <location>
        <begin position="1"/>
        <end position="13"/>
    </location>
</feature>
<feature type="region of interest" description="Disordered" evidence="1">
    <location>
        <begin position="1"/>
        <end position="32"/>
    </location>
</feature>
<organism evidence="2 3">
    <name type="scientific">Ananas comosus</name>
    <name type="common">Pineapple</name>
    <name type="synonym">Ananas ananas</name>
    <dbReference type="NCBI Taxonomy" id="4615"/>
    <lineage>
        <taxon>Eukaryota</taxon>
        <taxon>Viridiplantae</taxon>
        <taxon>Streptophyta</taxon>
        <taxon>Embryophyta</taxon>
        <taxon>Tracheophyta</taxon>
        <taxon>Spermatophyta</taxon>
        <taxon>Magnoliopsida</taxon>
        <taxon>Liliopsida</taxon>
        <taxon>Poales</taxon>
        <taxon>Bromeliaceae</taxon>
        <taxon>Bromelioideae</taxon>
        <taxon>Ananas</taxon>
    </lineage>
</organism>
<protein>
    <submittedName>
        <fullName evidence="2">Uncharacterized protein</fullName>
    </submittedName>
</protein>
<accession>A0A199UCW0</accession>
<evidence type="ECO:0000256" key="1">
    <source>
        <dbReference type="SAM" id="MobiDB-lite"/>
    </source>
</evidence>
<gene>
    <name evidence="2" type="ORF">ACMD2_01227</name>
</gene>
<feature type="compositionally biased region" description="Low complexity" evidence="1">
    <location>
        <begin position="16"/>
        <end position="26"/>
    </location>
</feature>
<evidence type="ECO:0000313" key="3">
    <source>
        <dbReference type="Proteomes" id="UP000092600"/>
    </source>
</evidence>
<proteinExistence type="predicted"/>
<dbReference type="EMBL" id="LSRQ01008448">
    <property type="protein sequence ID" value="OAY62596.1"/>
    <property type="molecule type" value="Genomic_DNA"/>
</dbReference>
<evidence type="ECO:0000313" key="2">
    <source>
        <dbReference type="EMBL" id="OAY62596.1"/>
    </source>
</evidence>
<comment type="caution">
    <text evidence="2">The sequence shown here is derived from an EMBL/GenBank/DDBJ whole genome shotgun (WGS) entry which is preliminary data.</text>
</comment>